<keyword evidence="2" id="KW-1185">Reference proteome</keyword>
<organism evidence="1 2">
    <name type="scientific">Gymnopilus junonius</name>
    <name type="common">Spectacular rustgill mushroom</name>
    <name type="synonym">Gymnopilus spectabilis subsp. junonius</name>
    <dbReference type="NCBI Taxonomy" id="109634"/>
    <lineage>
        <taxon>Eukaryota</taxon>
        <taxon>Fungi</taxon>
        <taxon>Dikarya</taxon>
        <taxon>Basidiomycota</taxon>
        <taxon>Agaricomycotina</taxon>
        <taxon>Agaricomycetes</taxon>
        <taxon>Agaricomycetidae</taxon>
        <taxon>Agaricales</taxon>
        <taxon>Agaricineae</taxon>
        <taxon>Hymenogastraceae</taxon>
        <taxon>Gymnopilus</taxon>
    </lineage>
</organism>
<name>A0A9P5N779_GYMJU</name>
<dbReference type="Proteomes" id="UP000724874">
    <property type="component" value="Unassembled WGS sequence"/>
</dbReference>
<reference evidence="1" key="1">
    <citation type="submission" date="2020-11" db="EMBL/GenBank/DDBJ databases">
        <authorList>
            <consortium name="DOE Joint Genome Institute"/>
            <person name="Ahrendt S."/>
            <person name="Riley R."/>
            <person name="Andreopoulos W."/>
            <person name="LaButti K."/>
            <person name="Pangilinan J."/>
            <person name="Ruiz-duenas F.J."/>
            <person name="Barrasa J.M."/>
            <person name="Sanchez-Garcia M."/>
            <person name="Camarero S."/>
            <person name="Miyauchi S."/>
            <person name="Serrano A."/>
            <person name="Linde D."/>
            <person name="Babiker R."/>
            <person name="Drula E."/>
            <person name="Ayuso-Fernandez I."/>
            <person name="Pacheco R."/>
            <person name="Padilla G."/>
            <person name="Ferreira P."/>
            <person name="Barriuso J."/>
            <person name="Kellner H."/>
            <person name="Castanera R."/>
            <person name="Alfaro M."/>
            <person name="Ramirez L."/>
            <person name="Pisabarro A.G."/>
            <person name="Kuo A."/>
            <person name="Tritt A."/>
            <person name="Lipzen A."/>
            <person name="He G."/>
            <person name="Yan M."/>
            <person name="Ng V."/>
            <person name="Cullen D."/>
            <person name="Martin F."/>
            <person name="Rosso M.-N."/>
            <person name="Henrissat B."/>
            <person name="Hibbett D."/>
            <person name="Martinez A.T."/>
            <person name="Grigoriev I.V."/>
        </authorList>
    </citation>
    <scope>NUCLEOTIDE SEQUENCE</scope>
    <source>
        <strain evidence="1">AH 44721</strain>
    </source>
</reference>
<protein>
    <submittedName>
        <fullName evidence="1">Uncharacterized protein</fullName>
    </submittedName>
</protein>
<accession>A0A9P5N779</accession>
<dbReference type="EMBL" id="JADNYJ010000313">
    <property type="protein sequence ID" value="KAF8871307.1"/>
    <property type="molecule type" value="Genomic_DNA"/>
</dbReference>
<gene>
    <name evidence="1" type="ORF">CPB84DRAFT_1800981</name>
</gene>
<sequence>MGHRTLTSCSCSYPSIAAGLIPRNSYSPRLKFGSGPQFNIGVATLHASSAITLQPTAEPQSSSPPV</sequence>
<evidence type="ECO:0000313" key="1">
    <source>
        <dbReference type="EMBL" id="KAF8871307.1"/>
    </source>
</evidence>
<comment type="caution">
    <text evidence="1">The sequence shown here is derived from an EMBL/GenBank/DDBJ whole genome shotgun (WGS) entry which is preliminary data.</text>
</comment>
<evidence type="ECO:0000313" key="2">
    <source>
        <dbReference type="Proteomes" id="UP000724874"/>
    </source>
</evidence>
<proteinExistence type="predicted"/>
<dbReference type="AlphaFoldDB" id="A0A9P5N779"/>